<sequence length="73" mass="8149">MEETLSSHTNHPHSSQGLNTWIHHSQVKAAHQLSDAQPECKVTSDQKHPLQITLKKTMDLADQPAPRNSETPC</sequence>
<evidence type="ECO:0000313" key="1">
    <source>
        <dbReference type="EMBL" id="KAK1338631.1"/>
    </source>
</evidence>
<accession>A0AA40HX84</accession>
<dbReference type="EMBL" id="JAULJE010000009">
    <property type="protein sequence ID" value="KAK1338631.1"/>
    <property type="molecule type" value="Genomic_DNA"/>
</dbReference>
<gene>
    <name evidence="1" type="ORF">QTO34_019285</name>
</gene>
<dbReference type="AlphaFoldDB" id="A0AA40HX84"/>
<comment type="caution">
    <text evidence="1">The sequence shown here is derived from an EMBL/GenBank/DDBJ whole genome shotgun (WGS) entry which is preliminary data.</text>
</comment>
<protein>
    <submittedName>
        <fullName evidence="1">Uncharacterized protein</fullName>
    </submittedName>
</protein>
<dbReference type="Gene3D" id="2.30.30.850">
    <property type="match status" value="1"/>
</dbReference>
<evidence type="ECO:0000313" key="2">
    <source>
        <dbReference type="Proteomes" id="UP001177744"/>
    </source>
</evidence>
<organism evidence="1 2">
    <name type="scientific">Cnephaeus nilssonii</name>
    <name type="common">Northern bat</name>
    <name type="synonym">Eptesicus nilssonii</name>
    <dbReference type="NCBI Taxonomy" id="3371016"/>
    <lineage>
        <taxon>Eukaryota</taxon>
        <taxon>Metazoa</taxon>
        <taxon>Chordata</taxon>
        <taxon>Craniata</taxon>
        <taxon>Vertebrata</taxon>
        <taxon>Euteleostomi</taxon>
        <taxon>Mammalia</taxon>
        <taxon>Eutheria</taxon>
        <taxon>Laurasiatheria</taxon>
        <taxon>Chiroptera</taxon>
        <taxon>Yangochiroptera</taxon>
        <taxon>Vespertilionidae</taxon>
        <taxon>Cnephaeus</taxon>
    </lineage>
</organism>
<proteinExistence type="predicted"/>
<keyword evidence="2" id="KW-1185">Reference proteome</keyword>
<reference evidence="1" key="1">
    <citation type="submission" date="2023-06" db="EMBL/GenBank/DDBJ databases">
        <title>Reference genome for the Northern bat (Eptesicus nilssonii), a most northern bat species.</title>
        <authorList>
            <person name="Laine V.N."/>
            <person name="Pulliainen A.T."/>
            <person name="Lilley T.M."/>
        </authorList>
    </citation>
    <scope>NUCLEOTIDE SEQUENCE</scope>
    <source>
        <strain evidence="1">BLF_Eptnil</strain>
        <tissue evidence="1">Kidney</tissue>
    </source>
</reference>
<dbReference type="Proteomes" id="UP001177744">
    <property type="component" value="Unassembled WGS sequence"/>
</dbReference>
<name>A0AA40HX84_CNENI</name>